<gene>
    <name evidence="2" type="ORF">FYC51_03705</name>
</gene>
<evidence type="ECO:0000313" key="3">
    <source>
        <dbReference type="Proteomes" id="UP000325243"/>
    </source>
</evidence>
<evidence type="ECO:0000256" key="1">
    <source>
        <dbReference type="SAM" id="SignalP"/>
    </source>
</evidence>
<dbReference type="EMBL" id="VSSB01000001">
    <property type="protein sequence ID" value="TYL52852.1"/>
    <property type="molecule type" value="Genomic_DNA"/>
</dbReference>
<feature type="signal peptide" evidence="1">
    <location>
        <begin position="1"/>
        <end position="22"/>
    </location>
</feature>
<protein>
    <recommendedName>
        <fullName evidence="4">Secreted protein</fullName>
    </recommendedName>
</protein>
<evidence type="ECO:0008006" key="4">
    <source>
        <dbReference type="Google" id="ProtNLM"/>
    </source>
</evidence>
<dbReference type="AlphaFoldDB" id="A0A5S4V1L5"/>
<organism evidence="2 3">
    <name type="scientific">Agromyces mariniharenae</name>
    <dbReference type="NCBI Taxonomy" id="2604423"/>
    <lineage>
        <taxon>Bacteria</taxon>
        <taxon>Bacillati</taxon>
        <taxon>Actinomycetota</taxon>
        <taxon>Actinomycetes</taxon>
        <taxon>Micrococcales</taxon>
        <taxon>Microbacteriaceae</taxon>
        <taxon>Agromyces</taxon>
    </lineage>
</organism>
<dbReference type="RefSeq" id="WP_148732315.1">
    <property type="nucleotide sequence ID" value="NZ_VSSB01000001.1"/>
</dbReference>
<keyword evidence="1" id="KW-0732">Signal</keyword>
<sequence>MRARARTTGLAALGAVFGLVLAATTAVAPASAAKPGPTAATTATYSCAYFAGRTVTGDYVAVNSVGLKAGEAIGVTVSPAREGDMIILSVGGNGIFFEEAPATSGLKFTAPADGSYNFGWSLEAAGTRPTSLTWSFTCSSGSGGGGTTPVVTDSDRDGVADSADKCAGTTLPDSVKKPAAGSYYARSTGFFADGANRTAGITVVDTGGCSATQVAKSLGLPKNTTQSGISLSVLQNWAATH</sequence>
<accession>A0A5S4V1L5</accession>
<evidence type="ECO:0000313" key="2">
    <source>
        <dbReference type="EMBL" id="TYL52852.1"/>
    </source>
</evidence>
<proteinExistence type="predicted"/>
<feature type="chain" id="PRO_5038918731" description="Secreted protein" evidence="1">
    <location>
        <begin position="23"/>
        <end position="241"/>
    </location>
</feature>
<dbReference type="Proteomes" id="UP000325243">
    <property type="component" value="Unassembled WGS sequence"/>
</dbReference>
<reference evidence="2 3" key="1">
    <citation type="submission" date="2019-08" db="EMBL/GenBank/DDBJ databases">
        <authorList>
            <person name="Hu J."/>
        </authorList>
    </citation>
    <scope>NUCLEOTIDE SEQUENCE [LARGE SCALE GENOMIC DNA]</scope>
    <source>
        <strain evidence="2 3">NEAU-184</strain>
    </source>
</reference>
<keyword evidence="3" id="KW-1185">Reference proteome</keyword>
<comment type="caution">
    <text evidence="2">The sequence shown here is derived from an EMBL/GenBank/DDBJ whole genome shotgun (WGS) entry which is preliminary data.</text>
</comment>
<name>A0A5S4V1L5_9MICO</name>